<keyword evidence="3" id="KW-1185">Reference proteome</keyword>
<dbReference type="RefSeq" id="XP_073556468.1">
    <property type="nucleotide sequence ID" value="XM_073704785.1"/>
</dbReference>
<evidence type="ECO:0000256" key="1">
    <source>
        <dbReference type="SAM" id="Phobius"/>
    </source>
</evidence>
<dbReference type="Proteomes" id="UP001642720">
    <property type="component" value="Unassembled WGS sequence"/>
</dbReference>
<reference evidence="2 3" key="1">
    <citation type="submission" date="2018-01" db="EMBL/GenBank/DDBJ databases">
        <title>Genome characterization of the sugarcane-associated fungus Trichoderma ghanense CCMA-1212 and their application in lignocelulose bioconversion.</title>
        <authorList>
            <person name="Steindorff A.S."/>
            <person name="Mendes T.D."/>
            <person name="Vilela E.S.D."/>
            <person name="Rodrigues D.S."/>
            <person name="Formighieri E.F."/>
            <person name="Melo I.S."/>
            <person name="Favaro L.C.L."/>
        </authorList>
    </citation>
    <scope>NUCLEOTIDE SEQUENCE [LARGE SCALE GENOMIC DNA]</scope>
    <source>
        <strain evidence="2 3">CCMA-1212</strain>
    </source>
</reference>
<keyword evidence="1" id="KW-0472">Membrane</keyword>
<dbReference type="EMBL" id="PPTA01000011">
    <property type="protein sequence ID" value="TFB00267.1"/>
    <property type="molecule type" value="Genomic_DNA"/>
</dbReference>
<accession>A0ABY2GXI4</accession>
<feature type="transmembrane region" description="Helical" evidence="1">
    <location>
        <begin position="514"/>
        <end position="538"/>
    </location>
</feature>
<feature type="transmembrane region" description="Helical" evidence="1">
    <location>
        <begin position="490"/>
        <end position="508"/>
    </location>
</feature>
<name>A0ABY2GXI4_9HYPO</name>
<sequence>MVPVVVVQAHLLEHIGEMVLLRRRLLGARLVLRVALNAAIGIKTANGAVGLGQNLASLLNQGLHLPHQLLLIELLLGRPLSSVDLVRNHLANRADLVERLLDTDSQLLSQLAVPLGLFLLLQLLFSLLGNILQQGDMSDGLALVVDHIAVFINLLSRASANVAANKLRDDVALFVDDVAVAVHLAARIGSLLPLDLLLLPALSLAQDISVAVDNVSILVDGPAKQLLGVTLDESSHNVARGRDNLAVLGNGAARQLGKGALLHAFSLAFADKLSLADDVAGLAQDRRLIDNSFRLGLGLVPSLGLTNDVSAAVQDVAVFVDVAALETLRVALNDDADLLPVVHDTTVCLDSSIGEVLKGGKLLFVTTVRVRQRLGLAKDVSGVVPDLSLVVCSLTEELLGVAFDQAADDVAVLVDEVPGLVDLASLELRKVNLLFFFQLILLFLREVLLLFERLLGIFLTGRGFVRLLEHIAGGLALFRRFLLFRWLGDFLLKLVFALVPAAGLLVLVARFGGIVALLPLVVVLALLLMLTLALSLFVTGVEGSLGENIPGRVEDITCGCDGVSDEVVAVFCLRDLSNGLAGAVQDVARVGHDASGRPRDRPYIDCWVKTLSDML</sequence>
<comment type="caution">
    <text evidence="2">The sequence shown here is derived from an EMBL/GenBank/DDBJ whole genome shotgun (WGS) entry which is preliminary data.</text>
</comment>
<dbReference type="GeneID" id="300579235"/>
<evidence type="ECO:0000313" key="2">
    <source>
        <dbReference type="EMBL" id="TFB00267.1"/>
    </source>
</evidence>
<gene>
    <name evidence="2" type="ORF">CCMA1212_007620</name>
</gene>
<protein>
    <submittedName>
        <fullName evidence="2">Uncharacterized protein</fullName>
    </submittedName>
</protein>
<keyword evidence="1" id="KW-0812">Transmembrane</keyword>
<proteinExistence type="predicted"/>
<keyword evidence="1" id="KW-1133">Transmembrane helix</keyword>
<evidence type="ECO:0000313" key="3">
    <source>
        <dbReference type="Proteomes" id="UP001642720"/>
    </source>
</evidence>
<organism evidence="2 3">
    <name type="scientific">Trichoderma ghanense</name>
    <dbReference type="NCBI Taxonomy" id="65468"/>
    <lineage>
        <taxon>Eukaryota</taxon>
        <taxon>Fungi</taxon>
        <taxon>Dikarya</taxon>
        <taxon>Ascomycota</taxon>
        <taxon>Pezizomycotina</taxon>
        <taxon>Sordariomycetes</taxon>
        <taxon>Hypocreomycetidae</taxon>
        <taxon>Hypocreales</taxon>
        <taxon>Hypocreaceae</taxon>
        <taxon>Trichoderma</taxon>
    </lineage>
</organism>